<organism evidence="2 3">
    <name type="scientific">Cryobacterium zongtaii</name>
    <dbReference type="NCBI Taxonomy" id="1259217"/>
    <lineage>
        <taxon>Bacteria</taxon>
        <taxon>Bacillati</taxon>
        <taxon>Actinomycetota</taxon>
        <taxon>Actinomycetes</taxon>
        <taxon>Micrococcales</taxon>
        <taxon>Microbacteriaceae</taxon>
        <taxon>Cryobacterium</taxon>
    </lineage>
</organism>
<evidence type="ECO:0000313" key="3">
    <source>
        <dbReference type="Proteomes" id="UP000237340"/>
    </source>
</evidence>
<dbReference type="EMBL" id="PPXD01000028">
    <property type="protein sequence ID" value="POH62116.1"/>
    <property type="molecule type" value="Genomic_DNA"/>
</dbReference>
<accession>A0A2S3Z985</accession>
<comment type="caution">
    <text evidence="2">The sequence shown here is derived from an EMBL/GenBank/DDBJ whole genome shotgun (WGS) entry which is preliminary data.</text>
</comment>
<feature type="transmembrane region" description="Helical" evidence="1">
    <location>
        <begin position="51"/>
        <end position="70"/>
    </location>
</feature>
<evidence type="ECO:0000313" key="2">
    <source>
        <dbReference type="EMBL" id="POH62116.1"/>
    </source>
</evidence>
<proteinExistence type="predicted"/>
<gene>
    <name evidence="2" type="ORF">C3B61_18555</name>
</gene>
<keyword evidence="1" id="KW-0812">Transmembrane</keyword>
<keyword evidence="1" id="KW-0472">Membrane</keyword>
<protein>
    <submittedName>
        <fullName evidence="2">Uncharacterized protein</fullName>
    </submittedName>
</protein>
<reference evidence="2 3" key="1">
    <citation type="submission" date="2018-01" db="EMBL/GenBank/DDBJ databases">
        <title>Cryobacterium sp. nov., from glaciers in China.</title>
        <authorList>
            <person name="Liu Q."/>
            <person name="Xin Y.-H."/>
        </authorList>
    </citation>
    <scope>NUCLEOTIDE SEQUENCE [LARGE SCALE GENOMIC DNA]</scope>
    <source>
        <strain evidence="2 3">TMN-42</strain>
    </source>
</reference>
<keyword evidence="3" id="KW-1185">Reference proteome</keyword>
<dbReference type="Proteomes" id="UP000237340">
    <property type="component" value="Unassembled WGS sequence"/>
</dbReference>
<evidence type="ECO:0000256" key="1">
    <source>
        <dbReference type="SAM" id="Phobius"/>
    </source>
</evidence>
<name>A0A2S3Z985_9MICO</name>
<dbReference type="AlphaFoldDB" id="A0A2S3Z985"/>
<sequence length="71" mass="6957">MARSAALVVIAIVAPLTSDAGFIAAAAVAMICVQGLDAVIGARLGNRVKTLGPAATAATNAVALVWLIVVS</sequence>
<keyword evidence="1" id="KW-1133">Transmembrane helix</keyword>